<dbReference type="GO" id="GO:0006955">
    <property type="term" value="P:immune response"/>
    <property type="evidence" value="ECO:0007669"/>
    <property type="project" value="TreeGrafter"/>
</dbReference>
<dbReference type="GO" id="GO:0009897">
    <property type="term" value="C:external side of plasma membrane"/>
    <property type="evidence" value="ECO:0007669"/>
    <property type="project" value="TreeGrafter"/>
</dbReference>
<evidence type="ECO:0000313" key="7">
    <source>
        <dbReference type="EMBL" id="RXN37420.1"/>
    </source>
</evidence>
<dbReference type="InterPro" id="IPR011161">
    <property type="entry name" value="MHC_I-like_Ag-recog"/>
</dbReference>
<dbReference type="InterPro" id="IPR007110">
    <property type="entry name" value="Ig-like_dom"/>
</dbReference>
<dbReference type="AlphaFoldDB" id="A0A498NYV0"/>
<comment type="similarity">
    <text evidence="1">Belongs to the TRAFAC class TrmE-Era-EngA-EngB-Septin-like GTPase superfamily. AIG1/Toc34/Toc159-like paraseptin GTPase family. IAN subfamily.</text>
</comment>
<dbReference type="PROSITE" id="PS00290">
    <property type="entry name" value="IG_MHC"/>
    <property type="match status" value="1"/>
</dbReference>
<feature type="domain" description="Ig-like" evidence="6">
    <location>
        <begin position="86"/>
        <end position="167"/>
    </location>
</feature>
<sequence>MQDGDEVKFSKGISEYGNGGEAFMYFDIKESQWVATVDAALPTKRKWDNVPILNQYTKGYLEKDCVDWFNKFREYADEDLRNSSLPDVHLFAKKTSDDKSKLKLTCMASGFFPKDVQLSIMKNHKHLPDDEIESTGVRPNHDGSYQMRKSVKIKEEAKAEYDCSVQHRNLRQPILIKGGFFNTHLTDEEMKKQIMKCLYLSDPGPHVFLLIINLETFREEQSNFVEQIQENFGAQAFKFTMVLFIGREKVSRCVLNQIKESEETQRILNYFKGRFYVINSKNECDPSQITKLLRVIDEIVKNNGGQNYSNEINLKNQRKLREQTGTLKQEEKRMKTDEEKKRHEETDTKEQKREINTEEYIKTKSKKEKNENDKMMIREIKWPQTDRGVYVNCVEKQIISCVL</sequence>
<dbReference type="GO" id="GO:0005525">
    <property type="term" value="F:GTP binding"/>
    <property type="evidence" value="ECO:0007669"/>
    <property type="project" value="InterPro"/>
</dbReference>
<dbReference type="Proteomes" id="UP000290572">
    <property type="component" value="Unassembled WGS sequence"/>
</dbReference>
<dbReference type="Gene3D" id="2.60.40.10">
    <property type="entry name" value="Immunoglobulins"/>
    <property type="match status" value="1"/>
</dbReference>
<comment type="caution">
    <text evidence="7">The sequence shown here is derived from an EMBL/GenBank/DDBJ whole genome shotgun (WGS) entry which is preliminary data.</text>
</comment>
<keyword evidence="8" id="KW-1185">Reference proteome</keyword>
<reference evidence="7 8" key="1">
    <citation type="submission" date="2018-03" db="EMBL/GenBank/DDBJ databases">
        <title>Draft genome sequence of Rohu Carp (Labeo rohita).</title>
        <authorList>
            <person name="Das P."/>
            <person name="Kushwaha B."/>
            <person name="Joshi C.G."/>
            <person name="Kumar D."/>
            <person name="Nagpure N.S."/>
            <person name="Sahoo L."/>
            <person name="Das S.P."/>
            <person name="Bit A."/>
            <person name="Patnaik S."/>
            <person name="Meher P.K."/>
            <person name="Jayasankar P."/>
            <person name="Koringa P.G."/>
            <person name="Patel N.V."/>
            <person name="Hinsu A.T."/>
            <person name="Kumar R."/>
            <person name="Pandey M."/>
            <person name="Agarwal S."/>
            <person name="Srivastava S."/>
            <person name="Singh M."/>
            <person name="Iquebal M.A."/>
            <person name="Jaiswal S."/>
            <person name="Angadi U.B."/>
            <person name="Kumar N."/>
            <person name="Raza M."/>
            <person name="Shah T.M."/>
            <person name="Rai A."/>
            <person name="Jena J.K."/>
        </authorList>
    </citation>
    <scope>NUCLEOTIDE SEQUENCE [LARGE SCALE GENOMIC DNA]</scope>
    <source>
        <strain evidence="7">DASCIFA01</strain>
        <tissue evidence="7">Testis</tissue>
    </source>
</reference>
<accession>A0A498NYV0</accession>
<dbReference type="Gene3D" id="3.40.50.300">
    <property type="entry name" value="P-loop containing nucleotide triphosphate hydrolases"/>
    <property type="match status" value="1"/>
</dbReference>
<dbReference type="GO" id="GO:0005615">
    <property type="term" value="C:extracellular space"/>
    <property type="evidence" value="ECO:0007669"/>
    <property type="project" value="TreeGrafter"/>
</dbReference>
<dbReference type="Pfam" id="PF00129">
    <property type="entry name" value="MHC_I"/>
    <property type="match status" value="1"/>
</dbReference>
<gene>
    <name evidence="7" type="ORF">ROHU_002081</name>
</gene>
<dbReference type="InterPro" id="IPR006703">
    <property type="entry name" value="G_AIG1"/>
</dbReference>
<dbReference type="PANTHER" id="PTHR16675">
    <property type="entry name" value="MHC CLASS I-RELATED"/>
    <property type="match status" value="1"/>
</dbReference>
<feature type="compositionally biased region" description="Basic and acidic residues" evidence="5">
    <location>
        <begin position="328"/>
        <end position="370"/>
    </location>
</feature>
<dbReference type="InterPro" id="IPR011162">
    <property type="entry name" value="MHC_I/II-like_Ag-recog"/>
</dbReference>
<protein>
    <submittedName>
        <fullName evidence="7">MHC class I antigen</fullName>
    </submittedName>
</protein>
<dbReference type="InterPro" id="IPR037055">
    <property type="entry name" value="MHC_I-like_Ag-recog_sf"/>
</dbReference>
<evidence type="ECO:0000256" key="2">
    <source>
        <dbReference type="ARBA" id="ARBA00022741"/>
    </source>
</evidence>
<dbReference type="SUPFAM" id="SSF48726">
    <property type="entry name" value="Immunoglobulin"/>
    <property type="match status" value="1"/>
</dbReference>
<keyword evidence="4" id="KW-0393">Immunoglobulin domain</keyword>
<dbReference type="InterPro" id="IPR027417">
    <property type="entry name" value="P-loop_NTPase"/>
</dbReference>
<dbReference type="InterPro" id="IPR013783">
    <property type="entry name" value="Ig-like_fold"/>
</dbReference>
<dbReference type="STRING" id="84645.A0A498NYV0"/>
<dbReference type="PROSITE" id="PS50007">
    <property type="entry name" value="PIPLC_X_DOMAIN"/>
    <property type="match status" value="1"/>
</dbReference>
<evidence type="ECO:0000256" key="3">
    <source>
        <dbReference type="ARBA" id="ARBA00023180"/>
    </source>
</evidence>
<organism evidence="7 8">
    <name type="scientific">Labeo rohita</name>
    <name type="common">Indian major carp</name>
    <name type="synonym">Cyprinus rohita</name>
    <dbReference type="NCBI Taxonomy" id="84645"/>
    <lineage>
        <taxon>Eukaryota</taxon>
        <taxon>Metazoa</taxon>
        <taxon>Chordata</taxon>
        <taxon>Craniata</taxon>
        <taxon>Vertebrata</taxon>
        <taxon>Euteleostomi</taxon>
        <taxon>Actinopterygii</taxon>
        <taxon>Neopterygii</taxon>
        <taxon>Teleostei</taxon>
        <taxon>Ostariophysi</taxon>
        <taxon>Cypriniformes</taxon>
        <taxon>Cyprinidae</taxon>
        <taxon>Labeoninae</taxon>
        <taxon>Labeonini</taxon>
        <taxon>Labeo</taxon>
    </lineage>
</organism>
<dbReference type="Pfam" id="PF07654">
    <property type="entry name" value="C1-set"/>
    <property type="match status" value="1"/>
</dbReference>
<proteinExistence type="inferred from homology"/>
<keyword evidence="3" id="KW-0325">Glycoprotein</keyword>
<evidence type="ECO:0000259" key="6">
    <source>
        <dbReference type="PROSITE" id="PS50835"/>
    </source>
</evidence>
<dbReference type="SUPFAM" id="SSF54452">
    <property type="entry name" value="MHC antigen-recognition domain"/>
    <property type="match status" value="1"/>
</dbReference>
<dbReference type="SMART" id="SM00407">
    <property type="entry name" value="IGc1"/>
    <property type="match status" value="1"/>
</dbReference>
<dbReference type="Pfam" id="PF04548">
    <property type="entry name" value="AIG1"/>
    <property type="match status" value="1"/>
</dbReference>
<dbReference type="InterPro" id="IPR036179">
    <property type="entry name" value="Ig-like_dom_sf"/>
</dbReference>
<dbReference type="InterPro" id="IPR050208">
    <property type="entry name" value="MHC_class-I_related"/>
</dbReference>
<dbReference type="PROSITE" id="PS50835">
    <property type="entry name" value="IG_LIKE"/>
    <property type="match status" value="1"/>
</dbReference>
<dbReference type="EMBL" id="QBIY01005879">
    <property type="protein sequence ID" value="RXN37420.1"/>
    <property type="molecule type" value="Genomic_DNA"/>
</dbReference>
<dbReference type="Gene3D" id="3.30.500.10">
    <property type="entry name" value="MHC class I-like antigen recognition-like"/>
    <property type="match status" value="1"/>
</dbReference>
<dbReference type="InterPro" id="IPR003006">
    <property type="entry name" value="Ig/MHC_CS"/>
</dbReference>
<evidence type="ECO:0000256" key="1">
    <source>
        <dbReference type="ARBA" id="ARBA00008535"/>
    </source>
</evidence>
<name>A0A498NYV0_LABRO</name>
<keyword evidence="2" id="KW-0547">Nucleotide-binding</keyword>
<dbReference type="InterPro" id="IPR003597">
    <property type="entry name" value="Ig_C1-set"/>
</dbReference>
<feature type="region of interest" description="Disordered" evidence="5">
    <location>
        <begin position="319"/>
        <end position="370"/>
    </location>
</feature>
<evidence type="ECO:0000256" key="5">
    <source>
        <dbReference type="SAM" id="MobiDB-lite"/>
    </source>
</evidence>
<evidence type="ECO:0000313" key="8">
    <source>
        <dbReference type="Proteomes" id="UP000290572"/>
    </source>
</evidence>
<evidence type="ECO:0000256" key="4">
    <source>
        <dbReference type="ARBA" id="ARBA00023319"/>
    </source>
</evidence>
<dbReference type="PANTHER" id="PTHR16675:SF193">
    <property type="entry name" value="LOC571647 PROTEIN-RELATED"/>
    <property type="match status" value="1"/>
</dbReference>